<proteinExistence type="predicted"/>
<dbReference type="AlphaFoldDB" id="A0A9D1EZ90"/>
<feature type="compositionally biased region" description="Polar residues" evidence="1">
    <location>
        <begin position="406"/>
        <end position="415"/>
    </location>
</feature>
<reference evidence="2" key="2">
    <citation type="journal article" date="2021" name="PeerJ">
        <title>Extensive microbial diversity within the chicken gut microbiome revealed by metagenomics and culture.</title>
        <authorList>
            <person name="Gilroy R."/>
            <person name="Ravi A."/>
            <person name="Getino M."/>
            <person name="Pursley I."/>
            <person name="Horton D.L."/>
            <person name="Alikhan N.F."/>
            <person name="Baker D."/>
            <person name="Gharbi K."/>
            <person name="Hall N."/>
            <person name="Watson M."/>
            <person name="Adriaenssens E.M."/>
            <person name="Foster-Nyarko E."/>
            <person name="Jarju S."/>
            <person name="Secka A."/>
            <person name="Antonio M."/>
            <person name="Oren A."/>
            <person name="Chaudhuri R.R."/>
            <person name="La Ragione R."/>
            <person name="Hildebrand F."/>
            <person name="Pallen M.J."/>
        </authorList>
    </citation>
    <scope>NUCLEOTIDE SEQUENCE</scope>
    <source>
        <strain evidence="2">6276</strain>
    </source>
</reference>
<organism evidence="2 3">
    <name type="scientific">Candidatus Scatousia excrementigallinarum</name>
    <dbReference type="NCBI Taxonomy" id="2840935"/>
    <lineage>
        <taxon>Bacteria</taxon>
        <taxon>Candidatus Scatousia</taxon>
    </lineage>
</organism>
<comment type="caution">
    <text evidence="2">The sequence shown here is derived from an EMBL/GenBank/DDBJ whole genome shotgun (WGS) entry which is preliminary data.</text>
</comment>
<evidence type="ECO:0000313" key="3">
    <source>
        <dbReference type="Proteomes" id="UP000823928"/>
    </source>
</evidence>
<sequence>MKVLEIKNNLVKISYNREDNLLLSGFVIIEDSQTPYVAQVLSLKADNGINYAIVKLLFTFDSEGIVKNYDGTIPSLDSDVTKLSSDELLDIMPVNHPVEIGMLASQDVNLKVDRSVLEQNLLICSENKENTNTAIENFVFQLSTENYKSVIFDIDGKFPGQKLKFGKDFKLPLNYDTINFIYEHDLDNVEPASKALIQDIFLEVQEYSKTVLDKFIPFDTFINVVDQQYKALGLTELVLLKNKLLKYREENVFAQNAKEIHTLRSAIRANLTNILDISSASDILQNEIIKYVYDSIDEMDLFVYSFVSLNNDNADKKLIRHFLTKNKIYTTIACSHNFKYLYELKERAGNLILFAPQTLQHDFASYNTFLNKLNTDEFIIYGKATQHVPLIIELTSILEREDEQTQDVPQEHTNIQTEPEEEQVTTEEPDDFSDESNSYSYETLISDDTPVQQEQEESETEDNIEESQTQEEIQPQVISDIIDKEIAEEKEPAPLPEIIEEAPENYSEDLPDVFKNPPDETLLQEAPIEIEEEVPPPVSESFIDGNIIEESEEPPAPVINYDDTSLPIISENELHEKTEEANITPAIQDNAAEVVDEIMFSKPNVDIPPIDEEFDEEALTEDDLNFIEDVNIGTPEIAEEVNVPVYPAETPVKAEIPVFEQGDRVTHPKYGEGVVEKMIKYGNKTLCSINFVNIGRRLLDPAISEIEKV</sequence>
<feature type="compositionally biased region" description="Acidic residues" evidence="1">
    <location>
        <begin position="418"/>
        <end position="434"/>
    </location>
</feature>
<name>A0A9D1EZ90_9BACT</name>
<dbReference type="EMBL" id="DVIU01000121">
    <property type="protein sequence ID" value="HIS36192.1"/>
    <property type="molecule type" value="Genomic_DNA"/>
</dbReference>
<feature type="compositionally biased region" description="Acidic residues" evidence="1">
    <location>
        <begin position="454"/>
        <end position="469"/>
    </location>
</feature>
<reference evidence="2" key="1">
    <citation type="submission" date="2020-10" db="EMBL/GenBank/DDBJ databases">
        <authorList>
            <person name="Gilroy R."/>
        </authorList>
    </citation>
    <scope>NUCLEOTIDE SEQUENCE</scope>
    <source>
        <strain evidence="2">6276</strain>
    </source>
</reference>
<dbReference type="Proteomes" id="UP000823928">
    <property type="component" value="Unassembled WGS sequence"/>
</dbReference>
<accession>A0A9D1EZ90</accession>
<feature type="region of interest" description="Disordered" evidence="1">
    <location>
        <begin position="402"/>
        <end position="477"/>
    </location>
</feature>
<evidence type="ECO:0000256" key="1">
    <source>
        <dbReference type="SAM" id="MobiDB-lite"/>
    </source>
</evidence>
<protein>
    <submittedName>
        <fullName evidence="2">Uncharacterized protein</fullName>
    </submittedName>
</protein>
<gene>
    <name evidence="2" type="ORF">IAC10_06130</name>
</gene>
<evidence type="ECO:0000313" key="2">
    <source>
        <dbReference type="EMBL" id="HIS36192.1"/>
    </source>
</evidence>